<comment type="caution">
    <text evidence="4">The sequence shown here is derived from an EMBL/GenBank/DDBJ whole genome shotgun (WGS) entry which is preliminary data.</text>
</comment>
<dbReference type="Pfam" id="PF13768">
    <property type="entry name" value="VWA_3"/>
    <property type="match status" value="1"/>
</dbReference>
<evidence type="ECO:0000313" key="4">
    <source>
        <dbReference type="EMBL" id="VUC34127.1"/>
    </source>
</evidence>
<dbReference type="PANTHER" id="PTHR45737:SF6">
    <property type="entry name" value="VON WILLEBRAND FACTOR A DOMAIN-CONTAINING PROTEIN 5A"/>
    <property type="match status" value="1"/>
</dbReference>
<dbReference type="Gene3D" id="3.40.50.410">
    <property type="entry name" value="von Willebrand factor, type A domain"/>
    <property type="match status" value="1"/>
</dbReference>
<feature type="region of interest" description="Disordered" evidence="1">
    <location>
        <begin position="720"/>
        <end position="740"/>
    </location>
</feature>
<dbReference type="PANTHER" id="PTHR45737">
    <property type="entry name" value="VON WILLEBRAND FACTOR A DOMAIN-CONTAINING PROTEIN 5A"/>
    <property type="match status" value="1"/>
</dbReference>
<evidence type="ECO:0000259" key="2">
    <source>
        <dbReference type="PROSITE" id="PS50234"/>
    </source>
</evidence>
<dbReference type="EMBL" id="CABFNS010000876">
    <property type="protein sequence ID" value="VUC34127.1"/>
    <property type="molecule type" value="Genomic_DNA"/>
</dbReference>
<feature type="region of interest" description="Disordered" evidence="1">
    <location>
        <begin position="503"/>
        <end position="551"/>
    </location>
</feature>
<evidence type="ECO:0008006" key="6">
    <source>
        <dbReference type="Google" id="ProtNLM"/>
    </source>
</evidence>
<dbReference type="PROSITE" id="PS51468">
    <property type="entry name" value="VIT"/>
    <property type="match status" value="1"/>
</dbReference>
<gene>
    <name evidence="4" type="ORF">CLO192961_LOCUS371873</name>
</gene>
<dbReference type="SMART" id="SM00327">
    <property type="entry name" value="VWA"/>
    <property type="match status" value="1"/>
</dbReference>
<evidence type="ECO:0000259" key="3">
    <source>
        <dbReference type="PROSITE" id="PS51468"/>
    </source>
</evidence>
<protein>
    <recommendedName>
        <fullName evidence="6">VIT domain-containing protein</fullName>
    </recommendedName>
</protein>
<feature type="region of interest" description="Disordered" evidence="1">
    <location>
        <begin position="907"/>
        <end position="938"/>
    </location>
</feature>
<feature type="region of interest" description="Disordered" evidence="1">
    <location>
        <begin position="771"/>
        <end position="799"/>
    </location>
</feature>
<dbReference type="SUPFAM" id="SSF53300">
    <property type="entry name" value="vWA-like"/>
    <property type="match status" value="1"/>
</dbReference>
<dbReference type="InterPro" id="IPR013694">
    <property type="entry name" value="VIT"/>
</dbReference>
<dbReference type="PROSITE" id="PS50234">
    <property type="entry name" value="VWFA"/>
    <property type="match status" value="1"/>
</dbReference>
<feature type="domain" description="VIT" evidence="3">
    <location>
        <begin position="8"/>
        <end position="140"/>
    </location>
</feature>
<dbReference type="Proteomes" id="UP000766486">
    <property type="component" value="Unassembled WGS sequence"/>
</dbReference>
<dbReference type="SMART" id="SM00609">
    <property type="entry name" value="VIT"/>
    <property type="match status" value="1"/>
</dbReference>
<reference evidence="4 5" key="1">
    <citation type="submission" date="2019-06" db="EMBL/GenBank/DDBJ databases">
        <authorList>
            <person name="Broberg M."/>
        </authorList>
    </citation>
    <scope>NUCLEOTIDE SEQUENCE [LARGE SCALE GENOMIC DNA]</scope>
</reference>
<dbReference type="InterPro" id="IPR036465">
    <property type="entry name" value="vWFA_dom_sf"/>
</dbReference>
<accession>A0ABY6UVG0</accession>
<evidence type="ECO:0000313" key="5">
    <source>
        <dbReference type="Proteomes" id="UP000766486"/>
    </source>
</evidence>
<name>A0ABY6UVG0_BIOOC</name>
<feature type="domain" description="VWFA" evidence="2">
    <location>
        <begin position="287"/>
        <end position="459"/>
    </location>
</feature>
<dbReference type="Pfam" id="PF08487">
    <property type="entry name" value="VIT"/>
    <property type="match status" value="1"/>
</dbReference>
<sequence>MVFPTHYRCGCFIFIHHQRQYIPLVQVEARSLILANASRTSLTQTFINPLKDRNLEELRYEFPLYDGVSVVSFTCTVNDRVIHGRVKERQKARETYDEAVRQGQTAGLLDQSLEASDVFTMRIGNVPAGALIKVEIVYLGELKHDAEIDGLRFTLPTFIAPRYAASELVGTHGDSNVQATGGLSVTVDAQLPVGSSIKTVQSPSHPISVQIGSCSTDSNTDEPSLQKASATLSLGSTEMDKDFILQLSATKLGDPSAVLETHPTIPNQRALMTTLVPKFNLPADKPEIVFVCDRSGSMGGGQQIPNLINALNIFLRSLPVGVKFNICSFGSSYEFLWSRSESYSQDSLNKAVNYVKTFSANFGGTNMYQPVEETFKRRYEDMNLEVFLLTDGEIWDQERLFELINTQVATTKGSTRIFSLGIGHGVSHALIEGVARAGNGFAQTVADNEKMDKKVVRMLKGALTPHITDYSLEIKYSQKPEAKADDDEDFELVEKIESVTFSDTATTESEKPPAYQAPKPTLSLFDNSIKDNEDPEPPNASGADSKFDHLPDIKNPTYLQSPYQIPPLFPFHRSNVYVLLSDSSPSRVAKSVVLKGTSRHGPLELEIPITVLPGNGEMIHQLAARNAVKELEEGRGWIFHAKDSKTGQLLKTQHDGRFSDLVEREAVRLGVTYQVGGKWCSFVAVDSEGGDSHAQPEAQPVKEVESARYSFASVGAPGGSLFGAQSPPKPSGGLFGGSKSARMSAASAPLQPMVRARAAARYTPDAAKGGAFGAQTTGGLFGGAGAPPPPPAPAPSRASRMMSPITSLFGAAPQVQAAPATSVSFGSSSLFGAPAAPSAAPAAFGSSNSGSPALFGGVPPPPPSAPLASATYLPSGDVFGEGVGIPGPDSTHDSLAQKLSGALLSRKQKKKKSVSSSAADSWDGDEEEAGKSPVGQVTGDNLQDIISLQEFSGNWGWTDALEKITGVKRDAAKAAAGAAGLNLDGRSPDVLSTVCAVVFLRIKLADEKEAWEMIESKAVSWLEEQLGSEEEIKKWELVLEGLLDPIE</sequence>
<dbReference type="InterPro" id="IPR002035">
    <property type="entry name" value="VWF_A"/>
</dbReference>
<keyword evidence="5" id="KW-1185">Reference proteome</keyword>
<evidence type="ECO:0000256" key="1">
    <source>
        <dbReference type="SAM" id="MobiDB-lite"/>
    </source>
</evidence>
<organism evidence="4 5">
    <name type="scientific">Bionectria ochroleuca</name>
    <name type="common">Gliocladium roseum</name>
    <dbReference type="NCBI Taxonomy" id="29856"/>
    <lineage>
        <taxon>Eukaryota</taxon>
        <taxon>Fungi</taxon>
        <taxon>Dikarya</taxon>
        <taxon>Ascomycota</taxon>
        <taxon>Pezizomycotina</taxon>
        <taxon>Sordariomycetes</taxon>
        <taxon>Hypocreomycetidae</taxon>
        <taxon>Hypocreales</taxon>
        <taxon>Bionectriaceae</taxon>
        <taxon>Clonostachys</taxon>
    </lineage>
</organism>
<proteinExistence type="predicted"/>